<dbReference type="AlphaFoldDB" id="A0A9X3DXV2"/>
<reference evidence="1" key="1">
    <citation type="submission" date="2022-11" db="EMBL/GenBank/DDBJ databases">
        <title>Biodiversity and phylogenetic relationships of bacteria.</title>
        <authorList>
            <person name="Machado R.A.R."/>
            <person name="Bhat A."/>
            <person name="Loulou A."/>
            <person name="Kallel S."/>
        </authorList>
    </citation>
    <scope>NUCLEOTIDE SEQUENCE</scope>
    <source>
        <strain evidence="1">A-IN1</strain>
    </source>
</reference>
<gene>
    <name evidence="1" type="ORF">OSH00_16760</name>
</gene>
<name>A0A9X3DXV2_9GAMM</name>
<evidence type="ECO:0000313" key="1">
    <source>
        <dbReference type="EMBL" id="MCX5469376.1"/>
    </source>
</evidence>
<comment type="caution">
    <text evidence="1">The sequence shown here is derived from an EMBL/GenBank/DDBJ whole genome shotgun (WGS) entry which is preliminary data.</text>
</comment>
<evidence type="ECO:0000313" key="2">
    <source>
        <dbReference type="Proteomes" id="UP001146019"/>
    </source>
</evidence>
<organism evidence="1 2">
    <name type="scientific">Acinetobacter nematophilus</name>
    <dbReference type="NCBI Taxonomy" id="2994642"/>
    <lineage>
        <taxon>Bacteria</taxon>
        <taxon>Pseudomonadati</taxon>
        <taxon>Pseudomonadota</taxon>
        <taxon>Gammaproteobacteria</taxon>
        <taxon>Moraxellales</taxon>
        <taxon>Moraxellaceae</taxon>
        <taxon>Acinetobacter</taxon>
    </lineage>
</organism>
<keyword evidence="2" id="KW-1185">Reference proteome</keyword>
<proteinExistence type="predicted"/>
<protein>
    <recommendedName>
        <fullName evidence="3">Integrase</fullName>
    </recommendedName>
</protein>
<dbReference type="Proteomes" id="UP001146019">
    <property type="component" value="Unassembled WGS sequence"/>
</dbReference>
<dbReference type="EMBL" id="JAPKMY010000010">
    <property type="protein sequence ID" value="MCX5469376.1"/>
    <property type="molecule type" value="Genomic_DNA"/>
</dbReference>
<accession>A0A9X3DXV2</accession>
<evidence type="ECO:0008006" key="3">
    <source>
        <dbReference type="Google" id="ProtNLM"/>
    </source>
</evidence>
<sequence length="98" mass="11567">MILEIKCNIATGFKLEWQHIKKRKKGITATVRIKPHPSQSQTFTTMRDAKAWAQELELKIKNEKKGDYDHILFRNALEEYRDNISISKKGVVRERTRI</sequence>